<dbReference type="eggNOG" id="COG0237">
    <property type="taxonomic scope" value="Bacteria"/>
</dbReference>
<feature type="binding site" evidence="5">
    <location>
        <begin position="16"/>
        <end position="21"/>
    </location>
    <ligand>
        <name>ATP</name>
        <dbReference type="ChEBI" id="CHEBI:30616"/>
    </ligand>
</feature>
<accession>A0A098LIY5</accession>
<evidence type="ECO:0000256" key="4">
    <source>
        <dbReference type="ARBA" id="ARBA00022993"/>
    </source>
</evidence>
<dbReference type="SUPFAM" id="SSF52540">
    <property type="entry name" value="P-loop containing nucleoside triphosphate hydrolases"/>
    <property type="match status" value="1"/>
</dbReference>
<keyword evidence="3 5" id="KW-0067">ATP-binding</keyword>
<reference evidence="7 8" key="1">
    <citation type="submission" date="2014-09" db="EMBL/GenBank/DDBJ databases">
        <title>Sporocytophaga myxococcoides PG-01 genome sequencing.</title>
        <authorList>
            <person name="Liu L."/>
            <person name="Gao P.J."/>
            <person name="Chen G.J."/>
            <person name="Wang L.S."/>
        </authorList>
    </citation>
    <scope>NUCLEOTIDE SEQUENCE [LARGE SCALE GENOMIC DNA]</scope>
    <source>
        <strain evidence="7 8">PG-01</strain>
    </source>
</reference>
<dbReference type="Pfam" id="PF01121">
    <property type="entry name" value="CoaE"/>
    <property type="match status" value="1"/>
</dbReference>
<dbReference type="EMBL" id="BBLT01000010">
    <property type="protein sequence ID" value="GAL86905.1"/>
    <property type="molecule type" value="Genomic_DNA"/>
</dbReference>
<evidence type="ECO:0000256" key="6">
    <source>
        <dbReference type="NCBIfam" id="TIGR00152"/>
    </source>
</evidence>
<evidence type="ECO:0000256" key="1">
    <source>
        <dbReference type="ARBA" id="ARBA00009018"/>
    </source>
</evidence>
<dbReference type="CDD" id="cd02022">
    <property type="entry name" value="DPCK"/>
    <property type="match status" value="1"/>
</dbReference>
<keyword evidence="4 5" id="KW-0173">Coenzyme A biosynthesis</keyword>
<comment type="pathway">
    <text evidence="5">Cofactor biosynthesis; coenzyme A biosynthesis; CoA from (R)-pantothenate: step 5/5.</text>
</comment>
<keyword evidence="5" id="KW-0808">Transferase</keyword>
<proteinExistence type="inferred from homology"/>
<organism evidence="7 8">
    <name type="scientific">Sporocytophaga myxococcoides</name>
    <dbReference type="NCBI Taxonomy" id="153721"/>
    <lineage>
        <taxon>Bacteria</taxon>
        <taxon>Pseudomonadati</taxon>
        <taxon>Bacteroidota</taxon>
        <taxon>Cytophagia</taxon>
        <taxon>Cytophagales</taxon>
        <taxon>Cytophagaceae</taxon>
        <taxon>Sporocytophaga</taxon>
    </lineage>
</organism>
<evidence type="ECO:0000256" key="3">
    <source>
        <dbReference type="ARBA" id="ARBA00022840"/>
    </source>
</evidence>
<dbReference type="PROSITE" id="PS51219">
    <property type="entry name" value="DPCK"/>
    <property type="match status" value="1"/>
</dbReference>
<evidence type="ECO:0000256" key="5">
    <source>
        <dbReference type="HAMAP-Rule" id="MF_00376"/>
    </source>
</evidence>
<name>A0A098LIY5_9BACT</name>
<dbReference type="RefSeq" id="WP_045467484.1">
    <property type="nucleotide sequence ID" value="NZ_BBLT01000010.1"/>
</dbReference>
<dbReference type="InterPro" id="IPR001977">
    <property type="entry name" value="Depp_CoAkinase"/>
</dbReference>
<keyword evidence="8" id="KW-1185">Reference proteome</keyword>
<dbReference type="Gene3D" id="3.40.50.300">
    <property type="entry name" value="P-loop containing nucleotide triphosphate hydrolases"/>
    <property type="match status" value="1"/>
</dbReference>
<comment type="caution">
    <text evidence="7">The sequence shown here is derived from an EMBL/GenBank/DDBJ whole genome shotgun (WGS) entry which is preliminary data.</text>
</comment>
<dbReference type="AlphaFoldDB" id="A0A098LIY5"/>
<dbReference type="STRING" id="153721.MYP_4135"/>
<comment type="subcellular location">
    <subcellularLocation>
        <location evidence="5">Cytoplasm</location>
    </subcellularLocation>
</comment>
<dbReference type="OrthoDB" id="9812943at2"/>
<evidence type="ECO:0000313" key="8">
    <source>
        <dbReference type="Proteomes" id="UP000030185"/>
    </source>
</evidence>
<protein>
    <recommendedName>
        <fullName evidence="5 6">Dephospho-CoA kinase</fullName>
        <ecNumber evidence="5 6">2.7.1.24</ecNumber>
    </recommendedName>
    <alternativeName>
        <fullName evidence="5">Dephosphocoenzyme A kinase</fullName>
    </alternativeName>
</protein>
<dbReference type="Proteomes" id="UP000030185">
    <property type="component" value="Unassembled WGS sequence"/>
</dbReference>
<comment type="function">
    <text evidence="5">Catalyzes the phosphorylation of the 3'-hydroxyl group of dephosphocoenzyme A to form coenzyme A.</text>
</comment>
<comment type="catalytic activity">
    <reaction evidence="5">
        <text>3'-dephospho-CoA + ATP = ADP + CoA + H(+)</text>
        <dbReference type="Rhea" id="RHEA:18245"/>
        <dbReference type="ChEBI" id="CHEBI:15378"/>
        <dbReference type="ChEBI" id="CHEBI:30616"/>
        <dbReference type="ChEBI" id="CHEBI:57287"/>
        <dbReference type="ChEBI" id="CHEBI:57328"/>
        <dbReference type="ChEBI" id="CHEBI:456216"/>
        <dbReference type="EC" id="2.7.1.24"/>
    </reaction>
</comment>
<dbReference type="GO" id="GO:0005737">
    <property type="term" value="C:cytoplasm"/>
    <property type="evidence" value="ECO:0007669"/>
    <property type="project" value="UniProtKB-SubCell"/>
</dbReference>
<evidence type="ECO:0000313" key="7">
    <source>
        <dbReference type="EMBL" id="GAL86905.1"/>
    </source>
</evidence>
<gene>
    <name evidence="5" type="primary">coaE</name>
    <name evidence="7" type="ORF">MYP_4135</name>
</gene>
<dbReference type="GO" id="GO:0004140">
    <property type="term" value="F:dephospho-CoA kinase activity"/>
    <property type="evidence" value="ECO:0007669"/>
    <property type="project" value="UniProtKB-UniRule"/>
</dbReference>
<dbReference type="EC" id="2.7.1.24" evidence="5 6"/>
<dbReference type="HAMAP" id="MF_00376">
    <property type="entry name" value="Dephospho_CoA_kinase"/>
    <property type="match status" value="1"/>
</dbReference>
<keyword evidence="2 5" id="KW-0547">Nucleotide-binding</keyword>
<dbReference type="PANTHER" id="PTHR10695:SF46">
    <property type="entry name" value="BIFUNCTIONAL COENZYME A SYNTHASE-RELATED"/>
    <property type="match status" value="1"/>
</dbReference>
<dbReference type="PANTHER" id="PTHR10695">
    <property type="entry name" value="DEPHOSPHO-COA KINASE-RELATED"/>
    <property type="match status" value="1"/>
</dbReference>
<dbReference type="NCBIfam" id="TIGR00152">
    <property type="entry name" value="dephospho-CoA kinase"/>
    <property type="match status" value="1"/>
</dbReference>
<comment type="similarity">
    <text evidence="1 5">Belongs to the CoaE family.</text>
</comment>
<dbReference type="GO" id="GO:0015937">
    <property type="term" value="P:coenzyme A biosynthetic process"/>
    <property type="evidence" value="ECO:0007669"/>
    <property type="project" value="UniProtKB-UniRule"/>
</dbReference>
<keyword evidence="5 7" id="KW-0418">Kinase</keyword>
<dbReference type="UniPathway" id="UPA00241">
    <property type="reaction ID" value="UER00356"/>
</dbReference>
<dbReference type="InterPro" id="IPR027417">
    <property type="entry name" value="P-loop_NTPase"/>
</dbReference>
<dbReference type="GO" id="GO:0005524">
    <property type="term" value="F:ATP binding"/>
    <property type="evidence" value="ECO:0007669"/>
    <property type="project" value="UniProtKB-UniRule"/>
</dbReference>
<keyword evidence="5" id="KW-0963">Cytoplasm</keyword>
<evidence type="ECO:0000256" key="2">
    <source>
        <dbReference type="ARBA" id="ARBA00022741"/>
    </source>
</evidence>
<sequence length="198" mass="22529">MKSKQILKIGITGGIGSGKTTVSRVFSVLGIPVYYADDRAKWLMENNSDVIEGISTLFGNTAYSAGKLNRSVISSRAFHNPVLLEQLNAIVHPAVKKDYEDWHLSQRDIPYTLKEAALLFEAGSYKDLDKTILVLSPENLRIRRIIKRDPFRTQKDIKAILERQMKDEEKQNLADFSILNDEVHLIIPQVIKIHRELT</sequence>